<dbReference type="AlphaFoldDB" id="A0A6H9YHJ9"/>
<sequence length="301" mass="31718">MATPEPALRTRIDALITDAWVLAALAAAIRDPSLSEEHGAVLGAAGYAEHTPDGWRLHPACRTFLDGLPAPDAFAGQVAGILRQAADAADGRPAEEDDDASFIVQGESSGERMTEFLDLVAARVPEVGKVLHRPGLRFLDIGTGIGAIAATVISRAPAARAVGIDIAPRALRLAEDHLIRRGVRDRVDLRLQDVAELADTAAYDLAWLPLGVLAPHATAQALPRILAALRPGGWLISATVLAGTDQPGSVREAVLRWRMARRAITPWTPAELAARLTATGFHSVTQIATPQNAMGLVAAQA</sequence>
<dbReference type="RefSeq" id="WP_151569926.1">
    <property type="nucleotide sequence ID" value="NZ_WBMT01000031.1"/>
</dbReference>
<dbReference type="PANTHER" id="PTHR43464:SF82">
    <property type="entry name" value="METHYLTRANSFERASE DOMAIN-CONTAINING PROTEIN"/>
    <property type="match status" value="1"/>
</dbReference>
<dbReference type="InterPro" id="IPR041698">
    <property type="entry name" value="Methyltransf_25"/>
</dbReference>
<dbReference type="Proteomes" id="UP000468735">
    <property type="component" value="Unassembled WGS sequence"/>
</dbReference>
<evidence type="ECO:0000313" key="3">
    <source>
        <dbReference type="Proteomes" id="UP000468735"/>
    </source>
</evidence>
<keyword evidence="3" id="KW-1185">Reference proteome</keyword>
<dbReference type="Pfam" id="PF13649">
    <property type="entry name" value="Methyltransf_25"/>
    <property type="match status" value="1"/>
</dbReference>
<evidence type="ECO:0000313" key="2">
    <source>
        <dbReference type="EMBL" id="KAB2340125.1"/>
    </source>
</evidence>
<dbReference type="SUPFAM" id="SSF53335">
    <property type="entry name" value="S-adenosyl-L-methionine-dependent methyltransferases"/>
    <property type="match status" value="1"/>
</dbReference>
<reference evidence="2 3" key="1">
    <citation type="submission" date="2019-09" db="EMBL/GenBank/DDBJ databases">
        <title>Actinomadura physcomitrii sp. nov., a novel actinomycete isolated from moss [Physcomitrium sphaericum (Ludw) Fuernr].</title>
        <authorList>
            <person name="Zhuang X."/>
            <person name="Liu C."/>
        </authorList>
    </citation>
    <scope>NUCLEOTIDE SEQUENCE [LARGE SCALE GENOMIC DNA]</scope>
    <source>
        <strain evidence="2 3">HMC1</strain>
    </source>
</reference>
<comment type="caution">
    <text evidence="2">The sequence shown here is derived from an EMBL/GenBank/DDBJ whole genome shotgun (WGS) entry which is preliminary data.</text>
</comment>
<feature type="domain" description="Methyltransferase" evidence="1">
    <location>
        <begin position="139"/>
        <end position="233"/>
    </location>
</feature>
<dbReference type="Gene3D" id="3.40.50.150">
    <property type="entry name" value="Vaccinia Virus protein VP39"/>
    <property type="match status" value="1"/>
</dbReference>
<dbReference type="EMBL" id="WBMT01000031">
    <property type="protein sequence ID" value="KAB2340125.1"/>
    <property type="molecule type" value="Genomic_DNA"/>
</dbReference>
<dbReference type="OrthoDB" id="5114325at2"/>
<accession>A0A6H9YHJ9</accession>
<organism evidence="2 3">
    <name type="scientific">Actinomadura rudentiformis</name>
    <dbReference type="NCBI Taxonomy" id="359158"/>
    <lineage>
        <taxon>Bacteria</taxon>
        <taxon>Bacillati</taxon>
        <taxon>Actinomycetota</taxon>
        <taxon>Actinomycetes</taxon>
        <taxon>Streptosporangiales</taxon>
        <taxon>Thermomonosporaceae</taxon>
        <taxon>Actinomadura</taxon>
    </lineage>
</organism>
<gene>
    <name evidence="2" type="ORF">F8566_45460</name>
</gene>
<dbReference type="GO" id="GO:0032259">
    <property type="term" value="P:methylation"/>
    <property type="evidence" value="ECO:0007669"/>
    <property type="project" value="UniProtKB-KW"/>
</dbReference>
<proteinExistence type="predicted"/>
<dbReference type="GO" id="GO:0008168">
    <property type="term" value="F:methyltransferase activity"/>
    <property type="evidence" value="ECO:0007669"/>
    <property type="project" value="UniProtKB-KW"/>
</dbReference>
<dbReference type="InterPro" id="IPR029063">
    <property type="entry name" value="SAM-dependent_MTases_sf"/>
</dbReference>
<name>A0A6H9YHJ9_9ACTN</name>
<protein>
    <submittedName>
        <fullName evidence="2">Class I SAM-dependent methyltransferase</fullName>
    </submittedName>
</protein>
<keyword evidence="2" id="KW-0489">Methyltransferase</keyword>
<keyword evidence="2" id="KW-0808">Transferase</keyword>
<dbReference type="CDD" id="cd02440">
    <property type="entry name" value="AdoMet_MTases"/>
    <property type="match status" value="1"/>
</dbReference>
<dbReference type="PANTHER" id="PTHR43464">
    <property type="entry name" value="METHYLTRANSFERASE"/>
    <property type="match status" value="1"/>
</dbReference>
<evidence type="ECO:0000259" key="1">
    <source>
        <dbReference type="Pfam" id="PF13649"/>
    </source>
</evidence>